<dbReference type="PANTHER" id="PTHR47894">
    <property type="entry name" value="HTH-TYPE TRANSCRIPTIONAL REGULATOR GADX"/>
    <property type="match status" value="1"/>
</dbReference>
<dbReference type="GO" id="GO:0000976">
    <property type="term" value="F:transcription cis-regulatory region binding"/>
    <property type="evidence" value="ECO:0007669"/>
    <property type="project" value="TreeGrafter"/>
</dbReference>
<protein>
    <submittedName>
        <fullName evidence="5">AraC family transcriptional regulator</fullName>
    </submittedName>
</protein>
<dbReference type="RefSeq" id="WP_151070416.1">
    <property type="nucleotide sequence ID" value="NZ_CP032518.1"/>
</dbReference>
<dbReference type="AlphaFoldDB" id="A0A5P3VDJ4"/>
<keyword evidence="1" id="KW-0805">Transcription regulation</keyword>
<evidence type="ECO:0000256" key="2">
    <source>
        <dbReference type="ARBA" id="ARBA00023125"/>
    </source>
</evidence>
<dbReference type="InterPro" id="IPR009057">
    <property type="entry name" value="Homeodomain-like_sf"/>
</dbReference>
<sequence length="363" mass="40053">MQNVGKVGNVGRLVRSASLSGYIELTESLGHDPGALLRKAGLSARLLRDPQALIPSRALREVLEFTASATGTEDFALRLAARRTFSNLGPISLVLKEESSPRQALDALCRYLKLISTSLVMRIEETGQTVVIREDLLPGPGAATRQAMELSVAMMFRILRELIGPQWRPQQVCFTHRPPADMAAHRAFFGRNPMFNQPFNGMVCAAADLDTPRTPDHSGAIQLARDYLEASLRQRGEGMREACRELIMALLPGGRCTAQQVARHLRVDRRTLHRHLIVDGLTFSALLDEVRTELVRRHLQESDLPLGEIAGLLGFSNQSSFSHWFRASFGCSVTQWRLQAADQAAAERAGAGRRRTGAAVSRQ</sequence>
<gene>
    <name evidence="5" type="ORF">D2917_09500</name>
</gene>
<feature type="domain" description="HTH araC/xylS-type" evidence="4">
    <location>
        <begin position="241"/>
        <end position="339"/>
    </location>
</feature>
<proteinExistence type="predicted"/>
<evidence type="ECO:0000313" key="6">
    <source>
        <dbReference type="Proteomes" id="UP000325743"/>
    </source>
</evidence>
<dbReference type="Pfam" id="PF12833">
    <property type="entry name" value="HTH_18"/>
    <property type="match status" value="1"/>
</dbReference>
<dbReference type="SUPFAM" id="SSF46689">
    <property type="entry name" value="Homeodomain-like"/>
    <property type="match status" value="1"/>
</dbReference>
<reference evidence="5 6" key="1">
    <citation type="submission" date="2018-09" db="EMBL/GenBank/DDBJ databases">
        <title>Complete genome sequence of Cupriavidus oxalaticus T2, a bacterium capable of phenol tolerance and degradation.</title>
        <authorList>
            <person name="Yan J."/>
        </authorList>
    </citation>
    <scope>NUCLEOTIDE SEQUENCE [LARGE SCALE GENOMIC DNA]</scope>
    <source>
        <strain evidence="5 6">T2</strain>
    </source>
</reference>
<dbReference type="GO" id="GO:0003700">
    <property type="term" value="F:DNA-binding transcription factor activity"/>
    <property type="evidence" value="ECO:0007669"/>
    <property type="project" value="InterPro"/>
</dbReference>
<evidence type="ECO:0000256" key="3">
    <source>
        <dbReference type="ARBA" id="ARBA00023163"/>
    </source>
</evidence>
<dbReference type="InterPro" id="IPR018060">
    <property type="entry name" value="HTH_AraC"/>
</dbReference>
<evidence type="ECO:0000313" key="5">
    <source>
        <dbReference type="EMBL" id="QEZ44437.1"/>
    </source>
</evidence>
<evidence type="ECO:0000256" key="1">
    <source>
        <dbReference type="ARBA" id="ARBA00023015"/>
    </source>
</evidence>
<dbReference type="InterPro" id="IPR032687">
    <property type="entry name" value="AraC-type_N"/>
</dbReference>
<keyword evidence="2" id="KW-0238">DNA-binding</keyword>
<dbReference type="GO" id="GO:0005829">
    <property type="term" value="C:cytosol"/>
    <property type="evidence" value="ECO:0007669"/>
    <property type="project" value="TreeGrafter"/>
</dbReference>
<accession>A0A5P3VDJ4</accession>
<dbReference type="Proteomes" id="UP000325743">
    <property type="component" value="Chromosome 1"/>
</dbReference>
<dbReference type="Gene3D" id="1.10.10.60">
    <property type="entry name" value="Homeodomain-like"/>
    <property type="match status" value="1"/>
</dbReference>
<dbReference type="SMART" id="SM00342">
    <property type="entry name" value="HTH_ARAC"/>
    <property type="match status" value="1"/>
</dbReference>
<dbReference type="EMBL" id="CP032518">
    <property type="protein sequence ID" value="QEZ44437.1"/>
    <property type="molecule type" value="Genomic_DNA"/>
</dbReference>
<organism evidence="5 6">
    <name type="scientific">Cupriavidus oxalaticus</name>
    <dbReference type="NCBI Taxonomy" id="96344"/>
    <lineage>
        <taxon>Bacteria</taxon>
        <taxon>Pseudomonadati</taxon>
        <taxon>Pseudomonadota</taxon>
        <taxon>Betaproteobacteria</taxon>
        <taxon>Burkholderiales</taxon>
        <taxon>Burkholderiaceae</taxon>
        <taxon>Cupriavidus</taxon>
    </lineage>
</organism>
<dbReference type="PANTHER" id="PTHR47894:SF4">
    <property type="entry name" value="HTH-TYPE TRANSCRIPTIONAL REGULATOR GADX"/>
    <property type="match status" value="1"/>
</dbReference>
<evidence type="ECO:0000259" key="4">
    <source>
        <dbReference type="PROSITE" id="PS01124"/>
    </source>
</evidence>
<dbReference type="PROSITE" id="PS01124">
    <property type="entry name" value="HTH_ARAC_FAMILY_2"/>
    <property type="match status" value="1"/>
</dbReference>
<dbReference type="Pfam" id="PF12625">
    <property type="entry name" value="Arabinose_bd"/>
    <property type="match status" value="1"/>
</dbReference>
<keyword evidence="3" id="KW-0804">Transcription</keyword>
<name>A0A5P3VDJ4_9BURK</name>